<name>A0A1H5AAV7_9ACTN</name>
<proteinExistence type="predicted"/>
<evidence type="ECO:0008006" key="4">
    <source>
        <dbReference type="Google" id="ProtNLM"/>
    </source>
</evidence>
<sequence length="315" mass="31771">MSRPTALPLRGARPGSALARLTTVFALTLACAGATTGLLNAPAAQAQTVSDGSLAFSGDAGDYISGGQSYSYATSSGDGLDAYASTDDSHISVSVNGANGDWWYLDLAAPAGQALAPGDYTEATRYPFNPASQPGLSVDGNGRGCNTLTGSFHIADVTFGPEGYVQKLDATYEQHCEGGSAALRGEVHIDNPAPSAALDLGVSVGLTGKASTLDGKATIDGTVSCNAPVKVSVSGDVTQVAKKVLIKGSYATTVDCEPGTPVAWTAAADPTGTTPFQKGDVTVNARATAVDPNYGQLVTANQTAVVSLDKSKSVS</sequence>
<organism evidence="2 3">
    <name type="scientific">Streptomyces misionensis</name>
    <dbReference type="NCBI Taxonomy" id="67331"/>
    <lineage>
        <taxon>Bacteria</taxon>
        <taxon>Bacillati</taxon>
        <taxon>Actinomycetota</taxon>
        <taxon>Actinomycetes</taxon>
        <taxon>Kitasatosporales</taxon>
        <taxon>Streptomycetaceae</taxon>
        <taxon>Streptomyces</taxon>
    </lineage>
</organism>
<reference evidence="2 3" key="1">
    <citation type="submission" date="2016-10" db="EMBL/GenBank/DDBJ databases">
        <authorList>
            <person name="de Groot N.N."/>
        </authorList>
    </citation>
    <scope>NUCLEOTIDE SEQUENCE [LARGE SCALE GENOMIC DNA]</scope>
    <source>
        <strain evidence="2 3">DSM 40306</strain>
    </source>
</reference>
<evidence type="ECO:0000256" key="1">
    <source>
        <dbReference type="SAM" id="SignalP"/>
    </source>
</evidence>
<evidence type="ECO:0000313" key="3">
    <source>
        <dbReference type="Proteomes" id="UP000182375"/>
    </source>
</evidence>
<dbReference type="AlphaFoldDB" id="A0A1H5AAV7"/>
<dbReference type="EMBL" id="FNTD01000004">
    <property type="protein sequence ID" value="SED39437.1"/>
    <property type="molecule type" value="Genomic_DNA"/>
</dbReference>
<dbReference type="PROSITE" id="PS51257">
    <property type="entry name" value="PROKAR_LIPOPROTEIN"/>
    <property type="match status" value="1"/>
</dbReference>
<dbReference type="STRING" id="67331.SAMN04490357_4691"/>
<protein>
    <recommendedName>
        <fullName evidence="4">Neocarzinostatin family protein</fullName>
    </recommendedName>
</protein>
<feature type="signal peptide" evidence="1">
    <location>
        <begin position="1"/>
        <end position="46"/>
    </location>
</feature>
<evidence type="ECO:0000313" key="2">
    <source>
        <dbReference type="EMBL" id="SED39437.1"/>
    </source>
</evidence>
<keyword evidence="1" id="KW-0732">Signal</keyword>
<feature type="chain" id="PRO_5010209204" description="Neocarzinostatin family protein" evidence="1">
    <location>
        <begin position="47"/>
        <end position="315"/>
    </location>
</feature>
<dbReference type="GeneID" id="95513788"/>
<dbReference type="Proteomes" id="UP000182375">
    <property type="component" value="Unassembled WGS sequence"/>
</dbReference>
<gene>
    <name evidence="2" type="ORF">SAMN04490357_4691</name>
</gene>
<accession>A0A1H5AAV7</accession>
<dbReference type="RefSeq" id="WP_244174905.1">
    <property type="nucleotide sequence ID" value="NZ_FNTD01000004.1"/>
</dbReference>